<dbReference type="Proteomes" id="UP000029093">
    <property type="component" value="Unassembled WGS sequence"/>
</dbReference>
<dbReference type="EMBL" id="JGYQ01000015">
    <property type="protein sequence ID" value="KFI47090.1"/>
    <property type="molecule type" value="Genomic_DNA"/>
</dbReference>
<accession>A0A086ZKP0</accession>
<sequence length="98" mass="11043">MKNGTFTPEERERLSRLGAVLEVRARQIVYSPEFKKECMRRYRAGERPGVIFASAGIPRRGPRRHTVQQTIGQAPSSASSISDIGSFRRTPASLWLLL</sequence>
<reference evidence="1 2" key="1">
    <citation type="submission" date="2014-03" db="EMBL/GenBank/DDBJ databases">
        <title>Genomics of Bifidobacteria.</title>
        <authorList>
            <person name="Ventura M."/>
            <person name="Milani C."/>
            <person name="Lugli G.A."/>
        </authorList>
    </citation>
    <scope>NUCLEOTIDE SEQUENCE [LARGE SCALE GENOMIC DNA]</scope>
    <source>
        <strain evidence="1 2">LMG 10736</strain>
    </source>
</reference>
<evidence type="ECO:0000313" key="1">
    <source>
        <dbReference type="EMBL" id="KFI47090.1"/>
    </source>
</evidence>
<evidence type="ECO:0000313" key="2">
    <source>
        <dbReference type="Proteomes" id="UP000029093"/>
    </source>
</evidence>
<protein>
    <recommendedName>
        <fullName evidence="3">Transposase</fullName>
    </recommendedName>
</protein>
<proteinExistence type="predicted"/>
<dbReference type="AlphaFoldDB" id="A0A086ZKP0"/>
<name>A0A086ZKP0_9BIFI</name>
<gene>
    <name evidence="1" type="ORF">BBOU_1062</name>
</gene>
<comment type="caution">
    <text evidence="1">The sequence shown here is derived from an EMBL/GenBank/DDBJ whole genome shotgun (WGS) entry which is preliminary data.</text>
</comment>
<keyword evidence="2" id="KW-1185">Reference proteome</keyword>
<evidence type="ECO:0008006" key="3">
    <source>
        <dbReference type="Google" id="ProtNLM"/>
    </source>
</evidence>
<organism evidence="1 2">
    <name type="scientific">Bifidobacterium boum</name>
    <dbReference type="NCBI Taxonomy" id="78343"/>
    <lineage>
        <taxon>Bacteria</taxon>
        <taxon>Bacillati</taxon>
        <taxon>Actinomycetota</taxon>
        <taxon>Actinomycetes</taxon>
        <taxon>Bifidobacteriales</taxon>
        <taxon>Bifidobacteriaceae</taxon>
        <taxon>Bifidobacterium</taxon>
    </lineage>
</organism>